<dbReference type="InterPro" id="IPR037294">
    <property type="entry name" value="ABC_BtuC-like"/>
</dbReference>
<keyword evidence="6 9" id="KW-1133">Transmembrane helix</keyword>
<dbReference type="Pfam" id="PF01032">
    <property type="entry name" value="FecCD"/>
    <property type="match status" value="1"/>
</dbReference>
<evidence type="ECO:0000256" key="6">
    <source>
        <dbReference type="ARBA" id="ARBA00022989"/>
    </source>
</evidence>
<evidence type="ECO:0000256" key="1">
    <source>
        <dbReference type="ARBA" id="ARBA00004651"/>
    </source>
</evidence>
<keyword evidence="4" id="KW-1003">Cell membrane</keyword>
<keyword evidence="7 9" id="KW-0472">Membrane</keyword>
<feature type="transmembrane region" description="Helical" evidence="9">
    <location>
        <begin position="180"/>
        <end position="200"/>
    </location>
</feature>
<dbReference type="GO" id="GO:0005886">
    <property type="term" value="C:plasma membrane"/>
    <property type="evidence" value="ECO:0007669"/>
    <property type="project" value="UniProtKB-SubCell"/>
</dbReference>
<dbReference type="InterPro" id="IPR000522">
    <property type="entry name" value="ABC_transptr_permease_BtuC"/>
</dbReference>
<dbReference type="GO" id="GO:0022857">
    <property type="term" value="F:transmembrane transporter activity"/>
    <property type="evidence" value="ECO:0007669"/>
    <property type="project" value="InterPro"/>
</dbReference>
<dbReference type="AlphaFoldDB" id="A0A0P0Z403"/>
<feature type="transmembrane region" description="Helical" evidence="9">
    <location>
        <begin position="121"/>
        <end position="142"/>
    </location>
</feature>
<feature type="transmembrane region" description="Helical" evidence="9">
    <location>
        <begin position="38"/>
        <end position="61"/>
    </location>
</feature>
<organism evidence="10">
    <name type="scientific">Aureimonas frigidaquae</name>
    <dbReference type="NCBI Taxonomy" id="424757"/>
    <lineage>
        <taxon>Bacteria</taxon>
        <taxon>Pseudomonadati</taxon>
        <taxon>Pseudomonadota</taxon>
        <taxon>Alphaproteobacteria</taxon>
        <taxon>Hyphomicrobiales</taxon>
        <taxon>Aurantimonadaceae</taxon>
        <taxon>Aureimonas</taxon>
    </lineage>
</organism>
<evidence type="ECO:0000256" key="3">
    <source>
        <dbReference type="ARBA" id="ARBA00022448"/>
    </source>
</evidence>
<feature type="transmembrane region" description="Helical" evidence="9">
    <location>
        <begin position="89"/>
        <end position="109"/>
    </location>
</feature>
<feature type="transmembrane region" description="Helical" evidence="9">
    <location>
        <begin position="220"/>
        <end position="240"/>
    </location>
</feature>
<evidence type="ECO:0000256" key="9">
    <source>
        <dbReference type="SAM" id="Phobius"/>
    </source>
</evidence>
<evidence type="ECO:0000313" key="10">
    <source>
        <dbReference type="EMBL" id="BAT28668.1"/>
    </source>
</evidence>
<feature type="transmembrane region" description="Helical" evidence="9">
    <location>
        <begin position="148"/>
        <end position="168"/>
    </location>
</feature>
<evidence type="ECO:0000256" key="4">
    <source>
        <dbReference type="ARBA" id="ARBA00022475"/>
    </source>
</evidence>
<dbReference type="PANTHER" id="PTHR30472:SF25">
    <property type="entry name" value="ABC TRANSPORTER PERMEASE PROTEIN MJ0876-RELATED"/>
    <property type="match status" value="1"/>
</dbReference>
<name>A0A0P0Z403_9HYPH</name>
<dbReference type="CDD" id="cd06550">
    <property type="entry name" value="TM_ABC_iron-siderophores_like"/>
    <property type="match status" value="1"/>
</dbReference>
<keyword evidence="5 9" id="KW-0812">Transmembrane</keyword>
<evidence type="ECO:0000256" key="8">
    <source>
        <dbReference type="SAM" id="MobiDB-lite"/>
    </source>
</evidence>
<dbReference type="EMBL" id="LC066377">
    <property type="protein sequence ID" value="BAT28668.1"/>
    <property type="molecule type" value="Genomic_DNA"/>
</dbReference>
<reference evidence="10" key="1">
    <citation type="journal article" date="2015" name="Proc. Natl. Acad. Sci. U.S.A.">
        <title>Bacterial clade with the ribosomal RNA operon on a small plasmid rather than the chromosome.</title>
        <authorList>
            <person name="Anda M."/>
            <person name="Ohtsubo Y."/>
            <person name="Okubo T."/>
            <person name="Sugawara M."/>
            <person name="Nagata Y."/>
            <person name="Tsuda M."/>
            <person name="Minamisawa K."/>
            <person name="Mitsui H."/>
        </authorList>
    </citation>
    <scope>NUCLEOTIDE SEQUENCE</scope>
    <source>
        <strain evidence="10">JCM 14755</strain>
    </source>
</reference>
<feature type="compositionally biased region" description="Polar residues" evidence="8">
    <location>
        <begin position="1"/>
        <end position="14"/>
    </location>
</feature>
<evidence type="ECO:0000256" key="5">
    <source>
        <dbReference type="ARBA" id="ARBA00022692"/>
    </source>
</evidence>
<dbReference type="OrthoDB" id="9811975at2"/>
<dbReference type="FunFam" id="1.10.3470.10:FF:000001">
    <property type="entry name" value="Vitamin B12 ABC transporter permease BtuC"/>
    <property type="match status" value="1"/>
</dbReference>
<comment type="similarity">
    <text evidence="2">Belongs to the binding-protein-dependent transport system permease family. FecCD subfamily.</text>
</comment>
<dbReference type="GO" id="GO:0033214">
    <property type="term" value="P:siderophore-iron import into cell"/>
    <property type="evidence" value="ECO:0007669"/>
    <property type="project" value="TreeGrafter"/>
</dbReference>
<feature type="transmembrane region" description="Helical" evidence="9">
    <location>
        <begin position="270"/>
        <end position="297"/>
    </location>
</feature>
<dbReference type="Gene3D" id="1.10.3470.10">
    <property type="entry name" value="ABC transporter involved in vitamin B12 uptake, BtuC"/>
    <property type="match status" value="1"/>
</dbReference>
<sequence>MSRQTQTGSAKSNGPTPPSLHRDAIAEHRRREGRRWRALLVFGLITVCCLVLDIATGPSLLPPGEVVRSLTRLGTRAEMTDTIVWQLRLPMALMALSVGAALGAGGAQMQTILNNPMASPYTLGMAAAAGFGAALVLAVGGFGLDAMFAVPIGAFVFAMLSALFLFALASMRRMRGDTIILGGIALLFLFQSLLSLVQFLSSPELSQQILFWLFGSLTKATWPTFWLTTGVTALCGFILMRDSWKLAALRMGESRASSLGVDVRRLRMKVLLLVAVMTATATSFVGVIGFVGLVAPHIARMNVGEDQRFLLPMSMMCGALILSAASVLSKSIVPGALFPVGIVTAIVGVPFLLWLIFAPRGTDR</sequence>
<comment type="subcellular location">
    <subcellularLocation>
        <location evidence="1">Cell membrane</location>
        <topology evidence="1">Multi-pass membrane protein</topology>
    </subcellularLocation>
</comment>
<evidence type="ECO:0000256" key="2">
    <source>
        <dbReference type="ARBA" id="ARBA00007935"/>
    </source>
</evidence>
<proteinExistence type="inferred from homology"/>
<keyword evidence="3" id="KW-0813">Transport</keyword>
<evidence type="ECO:0000256" key="7">
    <source>
        <dbReference type="ARBA" id="ARBA00023136"/>
    </source>
</evidence>
<feature type="transmembrane region" description="Helical" evidence="9">
    <location>
        <begin position="336"/>
        <end position="357"/>
    </location>
</feature>
<feature type="transmembrane region" description="Helical" evidence="9">
    <location>
        <begin position="309"/>
        <end position="329"/>
    </location>
</feature>
<protein>
    <submittedName>
        <fullName evidence="10">ABC transporter permease</fullName>
    </submittedName>
</protein>
<accession>A0A0P0Z403</accession>
<dbReference type="PANTHER" id="PTHR30472">
    <property type="entry name" value="FERRIC ENTEROBACTIN TRANSPORT SYSTEM PERMEASE PROTEIN"/>
    <property type="match status" value="1"/>
</dbReference>
<feature type="region of interest" description="Disordered" evidence="8">
    <location>
        <begin position="1"/>
        <end position="22"/>
    </location>
</feature>
<dbReference type="SUPFAM" id="SSF81345">
    <property type="entry name" value="ABC transporter involved in vitamin B12 uptake, BtuC"/>
    <property type="match status" value="1"/>
</dbReference>